<organism evidence="2 5">
    <name type="scientific">Leptospira langatensis</name>
    <dbReference type="NCBI Taxonomy" id="2484983"/>
    <lineage>
        <taxon>Bacteria</taxon>
        <taxon>Pseudomonadati</taxon>
        <taxon>Spirochaetota</taxon>
        <taxon>Spirochaetia</taxon>
        <taxon>Leptospirales</taxon>
        <taxon>Leptospiraceae</taxon>
        <taxon>Leptospira</taxon>
    </lineage>
</organism>
<evidence type="ECO:0000313" key="2">
    <source>
        <dbReference type="EMBL" id="TGK04157.1"/>
    </source>
</evidence>
<keyword evidence="4" id="KW-1185">Reference proteome</keyword>
<sequence length="145" mass="16567">MKKIFTSALGLGVVLGLISLVSLGITVLLLYPYSHSGRPPRALSLLSYSILLFPTQIMSCFFLNSLSKEISYPLFKKFLIISFLWTIEIWILEALLFGFQEYFTRFINEIWYDGGLRHLDIVVVAGIMGGILDLWRKKNNQNESI</sequence>
<feature type="transmembrane region" description="Helical" evidence="1">
    <location>
        <begin position="119"/>
        <end position="135"/>
    </location>
</feature>
<reference evidence="3" key="1">
    <citation type="submission" date="2018-10" db="EMBL/GenBank/DDBJ databases">
        <authorList>
            <person name="Vincent A.T."/>
            <person name="Schiettekatte O."/>
            <person name="Bourhy P."/>
            <person name="Veyrier F.J."/>
            <person name="Picardeau M."/>
        </authorList>
    </citation>
    <scope>NUCLEOTIDE SEQUENCE</scope>
    <source>
        <strain evidence="3">201702690</strain>
    </source>
</reference>
<dbReference type="EMBL" id="RQGC01000001">
    <property type="protein sequence ID" value="TGL43637.1"/>
    <property type="molecule type" value="Genomic_DNA"/>
</dbReference>
<proteinExistence type="predicted"/>
<keyword evidence="1" id="KW-0472">Membrane</keyword>
<dbReference type="Proteomes" id="UP000297273">
    <property type="component" value="Unassembled WGS sequence"/>
</dbReference>
<comment type="caution">
    <text evidence="2">The sequence shown here is derived from an EMBL/GenBank/DDBJ whole genome shotgun (WGS) entry which is preliminary data.</text>
</comment>
<evidence type="ECO:0000313" key="4">
    <source>
        <dbReference type="Proteomes" id="UP000297273"/>
    </source>
</evidence>
<evidence type="ECO:0000313" key="5">
    <source>
        <dbReference type="Proteomes" id="UP000297946"/>
    </source>
</evidence>
<dbReference type="RefSeq" id="WP_135642897.1">
    <property type="nucleotide sequence ID" value="NZ_RQER01000002.1"/>
</dbReference>
<gene>
    <name evidence="2" type="ORF">EHO57_03365</name>
    <name evidence="3" type="ORF">EHQ53_03135</name>
</gene>
<keyword evidence="1" id="KW-0812">Transmembrane</keyword>
<feature type="transmembrane region" description="Helical" evidence="1">
    <location>
        <begin position="45"/>
        <end position="66"/>
    </location>
</feature>
<evidence type="ECO:0000256" key="1">
    <source>
        <dbReference type="SAM" id="Phobius"/>
    </source>
</evidence>
<feature type="transmembrane region" description="Helical" evidence="1">
    <location>
        <begin position="12"/>
        <end position="33"/>
    </location>
</feature>
<feature type="transmembrane region" description="Helical" evidence="1">
    <location>
        <begin position="78"/>
        <end position="99"/>
    </location>
</feature>
<reference evidence="4 5" key="2">
    <citation type="journal article" date="2019" name="PLoS Negl. Trop. Dis.">
        <title>Revisiting the worldwide diversity of Leptospira species in the environment.</title>
        <authorList>
            <person name="Vincent A.T."/>
            <person name="Schiettekatte O."/>
            <person name="Bourhy P."/>
            <person name="Veyrier F.J."/>
            <person name="Picardeau M."/>
        </authorList>
    </citation>
    <scope>NUCLEOTIDE SEQUENCE [LARGE SCALE GENOMIC DNA]</scope>
    <source>
        <strain evidence="4">201702690</strain>
        <strain evidence="2 5">SSW18</strain>
    </source>
</reference>
<accession>A0A5F2A043</accession>
<protein>
    <submittedName>
        <fullName evidence="2">Uncharacterized protein</fullName>
    </submittedName>
</protein>
<evidence type="ECO:0000313" key="3">
    <source>
        <dbReference type="EMBL" id="TGL43637.1"/>
    </source>
</evidence>
<name>A0A5F2A043_9LEPT</name>
<dbReference type="AlphaFoldDB" id="A0A5F2A043"/>
<keyword evidence="1" id="KW-1133">Transmembrane helix</keyword>
<dbReference type="Proteomes" id="UP000297946">
    <property type="component" value="Unassembled WGS sequence"/>
</dbReference>
<dbReference type="EMBL" id="RQER01000002">
    <property type="protein sequence ID" value="TGK04157.1"/>
    <property type="molecule type" value="Genomic_DNA"/>
</dbReference>